<gene>
    <name evidence="1" type="ORF">UTRI_04999</name>
</gene>
<proteinExistence type="predicted"/>
<dbReference type="GO" id="GO:0008081">
    <property type="term" value="F:phosphoric diester hydrolase activity"/>
    <property type="evidence" value="ECO:0007669"/>
    <property type="project" value="InterPro"/>
</dbReference>
<evidence type="ECO:0000313" key="1">
    <source>
        <dbReference type="EMBL" id="SPO27856.1"/>
    </source>
</evidence>
<evidence type="ECO:0000313" key="2">
    <source>
        <dbReference type="Proteomes" id="UP000324022"/>
    </source>
</evidence>
<dbReference type="SUPFAM" id="SSF51695">
    <property type="entry name" value="PLC-like phosphodiesterases"/>
    <property type="match status" value="1"/>
</dbReference>
<dbReference type="Proteomes" id="UP000324022">
    <property type="component" value="Unassembled WGS sequence"/>
</dbReference>
<dbReference type="AlphaFoldDB" id="A0A5C3EDZ4"/>
<evidence type="ECO:0008006" key="3">
    <source>
        <dbReference type="Google" id="ProtNLM"/>
    </source>
</evidence>
<reference evidence="1 2" key="1">
    <citation type="submission" date="2018-03" db="EMBL/GenBank/DDBJ databases">
        <authorList>
            <person name="Guldener U."/>
        </authorList>
    </citation>
    <scope>NUCLEOTIDE SEQUENCE [LARGE SCALE GENOMIC DNA]</scope>
    <source>
        <strain evidence="1 2">NBRC100155</strain>
    </source>
</reference>
<dbReference type="PANTHER" id="PTHR13593">
    <property type="match status" value="1"/>
</dbReference>
<accession>A0A5C3EDZ4</accession>
<dbReference type="Gene3D" id="3.20.20.190">
    <property type="entry name" value="Phosphatidylinositol (PI) phosphodiesterase"/>
    <property type="match status" value="1"/>
</dbReference>
<protein>
    <recommendedName>
        <fullName evidence="3">PLC-like phosphodiesterase</fullName>
    </recommendedName>
</protein>
<name>A0A5C3EDZ4_9BASI</name>
<dbReference type="Pfam" id="PF26146">
    <property type="entry name" value="PI-PLC_X"/>
    <property type="match status" value="1"/>
</dbReference>
<organism evidence="1 2">
    <name type="scientific">Ustilago trichophora</name>
    <dbReference type="NCBI Taxonomy" id="86804"/>
    <lineage>
        <taxon>Eukaryota</taxon>
        <taxon>Fungi</taxon>
        <taxon>Dikarya</taxon>
        <taxon>Basidiomycota</taxon>
        <taxon>Ustilaginomycotina</taxon>
        <taxon>Ustilaginomycetes</taxon>
        <taxon>Ustilaginales</taxon>
        <taxon>Ustilaginaceae</taxon>
        <taxon>Ustilago</taxon>
    </lineage>
</organism>
<dbReference type="InterPro" id="IPR017946">
    <property type="entry name" value="PLC-like_Pdiesterase_TIM-brl"/>
</dbReference>
<dbReference type="PANTHER" id="PTHR13593:SF140">
    <property type="entry name" value="PLC-LIKE PHOSPHODIESTERASE"/>
    <property type="match status" value="1"/>
</dbReference>
<dbReference type="GO" id="GO:0006629">
    <property type="term" value="P:lipid metabolic process"/>
    <property type="evidence" value="ECO:0007669"/>
    <property type="project" value="InterPro"/>
</dbReference>
<dbReference type="EMBL" id="OOIN01000020">
    <property type="protein sequence ID" value="SPO27856.1"/>
    <property type="molecule type" value="Genomic_DNA"/>
</dbReference>
<keyword evidence="2" id="KW-1185">Reference proteome</keyword>
<sequence length="378" mass="41714">MKLSFRDESYTTKGVYLLVLYSSVVLETLALPTPALAPTSWSWLTRLTSSSALSQRSTPSTSFDNISFADIVQLGAHDSMAIGPYIVDNQHLNLTAQLDLGIRLLQAQGHPWTSPSPSNPSGISLCHTSCYLQNGGYLEDWLREILSWMDGNPEEIVSVLLTNPEGVAIENWARGFESVNAHKRSFIPTKASLRRDEWPTYGQMREASQTLVMILDRGADFSKYPYIINEFGNIWENAYDQTTLPFNCSVDRGSKPQERLGLINRFLNDEVIGIGIKYPDKDLLEHVNAAQGAEGVLSGFRNCTEQHGGTRPTFVMVNFSDLPKYGGPLDAVRLLNNITSAGAGETAAPRPSSVASKVVEQGWLLTMMLGMTFSMILL</sequence>
<dbReference type="InterPro" id="IPR051057">
    <property type="entry name" value="PI-PLC_domain"/>
</dbReference>
<dbReference type="OrthoDB" id="7984201at2759"/>